<evidence type="ECO:0000256" key="9">
    <source>
        <dbReference type="ARBA" id="ARBA00023170"/>
    </source>
</evidence>
<keyword evidence="4 11" id="KW-0812">Transmembrane</keyword>
<sequence length="309" mass="34491">MDQDNQTSADFILLGFFPEFRYPDLLIILLLVFYILALAGNSVLILLIGLDARLHTPMYFLLSQMSVIDLIFISSTVPKTVANYCTGSKSISFFACAAQMFFFLSLGLTECMLLTFMAYDRYVAVCSPLRYAVLMRPRVCLQVTALAWVGGALGALVNTWYPMSFPICGPRVINHYLCEILAILRMSCIDTSVYEMVKFVSTVTFLLIPFSLILASYILIFLTVLKMNSPKGRHKALTTCCSHLTVVSLFFGQAMFVHLTPDSSHTPKQDQIGAVLGTIVTPMLNPLIYSLRNKEVLEALKKCMGRCCD</sequence>
<dbReference type="PaxDb" id="9986-ENSOCUP00000019322"/>
<gene>
    <name evidence="14" type="primary">LOC100347877</name>
</gene>
<dbReference type="GeneTree" id="ENSGT01150000286990"/>
<accession>G1TQM7</accession>
<dbReference type="Pfam" id="PF13853">
    <property type="entry name" value="7tm_4"/>
    <property type="match status" value="1"/>
</dbReference>
<evidence type="ECO:0000256" key="6">
    <source>
        <dbReference type="ARBA" id="ARBA00022989"/>
    </source>
</evidence>
<feature type="transmembrane region" description="Helical" evidence="12">
    <location>
        <begin position="59"/>
        <end position="77"/>
    </location>
</feature>
<reference evidence="14 15" key="1">
    <citation type="journal article" date="2011" name="Nature">
        <title>A high-resolution map of human evolutionary constraint using 29 mammals.</title>
        <authorList>
            <person name="Lindblad-Toh K."/>
            <person name="Garber M."/>
            <person name="Zuk O."/>
            <person name="Lin M.F."/>
            <person name="Parker B.J."/>
            <person name="Washietl S."/>
            <person name="Kheradpour P."/>
            <person name="Ernst J."/>
            <person name="Jordan G."/>
            <person name="Mauceli E."/>
            <person name="Ward L.D."/>
            <person name="Lowe C.B."/>
            <person name="Holloway A.K."/>
            <person name="Clamp M."/>
            <person name="Gnerre S."/>
            <person name="Alfoldi J."/>
            <person name="Beal K."/>
            <person name="Chang J."/>
            <person name="Clawson H."/>
            <person name="Cuff J."/>
            <person name="Di Palma F."/>
            <person name="Fitzgerald S."/>
            <person name="Flicek P."/>
            <person name="Guttman M."/>
            <person name="Hubisz M.J."/>
            <person name="Jaffe D.B."/>
            <person name="Jungreis I."/>
            <person name="Kent W.J."/>
            <person name="Kostka D."/>
            <person name="Lara M."/>
            <person name="Martins A.L."/>
            <person name="Massingham T."/>
            <person name="Moltke I."/>
            <person name="Raney B.J."/>
            <person name="Rasmussen M.D."/>
            <person name="Robinson J."/>
            <person name="Stark A."/>
            <person name="Vilella A.J."/>
            <person name="Wen J."/>
            <person name="Xie X."/>
            <person name="Zody M.C."/>
            <person name="Baldwin J."/>
            <person name="Bloom T."/>
            <person name="Chin C.W."/>
            <person name="Heiman D."/>
            <person name="Nicol R."/>
            <person name="Nusbaum C."/>
            <person name="Young S."/>
            <person name="Wilkinson J."/>
            <person name="Worley K.C."/>
            <person name="Kovar C.L."/>
            <person name="Muzny D.M."/>
            <person name="Gibbs R.A."/>
            <person name="Cree A."/>
            <person name="Dihn H.H."/>
            <person name="Fowler G."/>
            <person name="Jhangiani S."/>
            <person name="Joshi V."/>
            <person name="Lee S."/>
            <person name="Lewis L.R."/>
            <person name="Nazareth L.V."/>
            <person name="Okwuonu G."/>
            <person name="Santibanez J."/>
            <person name="Warren W.C."/>
            <person name="Mardis E.R."/>
            <person name="Weinstock G.M."/>
            <person name="Wilson R.K."/>
            <person name="Delehaunty K."/>
            <person name="Dooling D."/>
            <person name="Fronik C."/>
            <person name="Fulton L."/>
            <person name="Fulton B."/>
            <person name="Graves T."/>
            <person name="Minx P."/>
            <person name="Sodergren E."/>
            <person name="Birney E."/>
            <person name="Margulies E.H."/>
            <person name="Herrero J."/>
            <person name="Green E.D."/>
            <person name="Haussler D."/>
            <person name="Siepel A."/>
            <person name="Goldman N."/>
            <person name="Pollard K.S."/>
            <person name="Pedersen J.S."/>
            <person name="Lander E.S."/>
            <person name="Kellis M."/>
        </authorList>
    </citation>
    <scope>NUCLEOTIDE SEQUENCE [LARGE SCALE GENOMIC DNA]</scope>
    <source>
        <strain evidence="15">Thorbecke</strain>
    </source>
</reference>
<dbReference type="GeneID" id="100347877"/>
<comment type="similarity">
    <text evidence="11">Belongs to the G-protein coupled receptor 1 family.</text>
</comment>
<feature type="transmembrane region" description="Helical" evidence="12">
    <location>
        <begin position="203"/>
        <end position="225"/>
    </location>
</feature>
<comment type="subcellular location">
    <subcellularLocation>
        <location evidence="1 12">Cell membrane</location>
        <topology evidence="1 12">Multi-pass membrane protein</topology>
    </subcellularLocation>
</comment>
<evidence type="ECO:0000313" key="14">
    <source>
        <dbReference type="Ensembl" id="ENSOCUP00000019322.2"/>
    </source>
</evidence>
<proteinExistence type="inferred from homology"/>
<feature type="transmembrane region" description="Helical" evidence="12">
    <location>
        <begin position="97"/>
        <end position="119"/>
    </location>
</feature>
<dbReference type="STRING" id="9986.ENSOCUP00000019322"/>
<feature type="transmembrane region" description="Helical" evidence="12">
    <location>
        <begin position="25"/>
        <end position="47"/>
    </location>
</feature>
<dbReference type="InParanoid" id="G1TQM7"/>
<name>G1TQM7_RABIT</name>
<keyword evidence="9 11" id="KW-0675">Receptor</keyword>
<dbReference type="FunFam" id="1.20.1070.10:FF:000008">
    <property type="entry name" value="Olfactory receptor"/>
    <property type="match status" value="1"/>
</dbReference>
<dbReference type="GO" id="GO:0004984">
    <property type="term" value="F:olfactory receptor activity"/>
    <property type="evidence" value="ECO:0007669"/>
    <property type="project" value="InterPro"/>
</dbReference>
<feature type="domain" description="G-protein coupled receptors family 1 profile" evidence="13">
    <location>
        <begin position="40"/>
        <end position="289"/>
    </location>
</feature>
<dbReference type="OrthoDB" id="10017003at2759"/>
<dbReference type="SUPFAM" id="SSF81321">
    <property type="entry name" value="Family A G protein-coupled receptor-like"/>
    <property type="match status" value="1"/>
</dbReference>
<dbReference type="PRINTS" id="PR00245">
    <property type="entry name" value="OLFACTORYR"/>
</dbReference>
<dbReference type="PROSITE" id="PS50262">
    <property type="entry name" value="G_PROTEIN_RECEP_F1_2"/>
    <property type="match status" value="1"/>
</dbReference>
<keyword evidence="8 12" id="KW-0472">Membrane</keyword>
<evidence type="ECO:0000256" key="2">
    <source>
        <dbReference type="ARBA" id="ARBA00022475"/>
    </source>
</evidence>
<evidence type="ECO:0000259" key="13">
    <source>
        <dbReference type="PROSITE" id="PS50262"/>
    </source>
</evidence>
<feature type="transmembrane region" description="Helical" evidence="12">
    <location>
        <begin position="237"/>
        <end position="259"/>
    </location>
</feature>
<dbReference type="InterPro" id="IPR000725">
    <property type="entry name" value="Olfact_rcpt"/>
</dbReference>
<evidence type="ECO:0000256" key="5">
    <source>
        <dbReference type="ARBA" id="ARBA00022725"/>
    </source>
</evidence>
<organism evidence="14 15">
    <name type="scientific">Oryctolagus cuniculus</name>
    <name type="common">Rabbit</name>
    <dbReference type="NCBI Taxonomy" id="9986"/>
    <lineage>
        <taxon>Eukaryota</taxon>
        <taxon>Metazoa</taxon>
        <taxon>Chordata</taxon>
        <taxon>Craniata</taxon>
        <taxon>Vertebrata</taxon>
        <taxon>Euteleostomi</taxon>
        <taxon>Mammalia</taxon>
        <taxon>Eutheria</taxon>
        <taxon>Euarchontoglires</taxon>
        <taxon>Glires</taxon>
        <taxon>Lagomorpha</taxon>
        <taxon>Leporidae</taxon>
        <taxon>Oryctolagus</taxon>
    </lineage>
</organism>
<dbReference type="Ensembl" id="ENSOCUT00000024459.2">
    <property type="protein sequence ID" value="ENSOCUP00000019322.2"/>
    <property type="gene ID" value="ENSOCUG00000022242.2"/>
</dbReference>
<feature type="transmembrane region" description="Helical" evidence="12">
    <location>
        <begin position="139"/>
        <end position="161"/>
    </location>
</feature>
<reference evidence="14" key="3">
    <citation type="submission" date="2025-09" db="UniProtKB">
        <authorList>
            <consortium name="Ensembl"/>
        </authorList>
    </citation>
    <scope>IDENTIFICATION</scope>
    <source>
        <strain evidence="14">Thorbecke</strain>
    </source>
</reference>
<dbReference type="KEGG" id="ocu:100347877"/>
<dbReference type="Gene3D" id="1.20.1070.10">
    <property type="entry name" value="Rhodopsin 7-helix transmembrane proteins"/>
    <property type="match status" value="1"/>
</dbReference>
<keyword evidence="10 11" id="KW-0807">Transducer</keyword>
<evidence type="ECO:0000256" key="8">
    <source>
        <dbReference type="ARBA" id="ARBA00023136"/>
    </source>
</evidence>
<dbReference type="AlphaFoldDB" id="G1TQM7"/>
<keyword evidence="3 12" id="KW-0716">Sensory transduction</keyword>
<dbReference type="CDD" id="cd15421">
    <property type="entry name" value="7tmA_OR2T-like"/>
    <property type="match status" value="1"/>
</dbReference>
<dbReference type="HOGENOM" id="CLU_012526_0_1_1"/>
<keyword evidence="2 12" id="KW-1003">Cell membrane</keyword>
<keyword evidence="7 11" id="KW-0297">G-protein coupled receptor</keyword>
<evidence type="ECO:0000256" key="3">
    <source>
        <dbReference type="ARBA" id="ARBA00022606"/>
    </source>
</evidence>
<reference evidence="14" key="2">
    <citation type="submission" date="2025-08" db="UniProtKB">
        <authorList>
            <consortium name="Ensembl"/>
        </authorList>
    </citation>
    <scope>IDENTIFICATION</scope>
    <source>
        <strain evidence="14">Thorbecke</strain>
    </source>
</reference>
<evidence type="ECO:0000256" key="11">
    <source>
        <dbReference type="RuleBase" id="RU000688"/>
    </source>
</evidence>
<dbReference type="InterPro" id="IPR017452">
    <property type="entry name" value="GPCR_Rhodpsn_7TM"/>
</dbReference>
<feature type="transmembrane region" description="Helical" evidence="12">
    <location>
        <begin position="271"/>
        <end position="291"/>
    </location>
</feature>
<evidence type="ECO:0000256" key="4">
    <source>
        <dbReference type="ARBA" id="ARBA00022692"/>
    </source>
</evidence>
<dbReference type="eggNOG" id="ENOG502SK32">
    <property type="taxonomic scope" value="Eukaryota"/>
</dbReference>
<keyword evidence="15" id="KW-1185">Reference proteome</keyword>
<dbReference type="PROSITE" id="PS00237">
    <property type="entry name" value="G_PROTEIN_RECEP_F1_1"/>
    <property type="match status" value="1"/>
</dbReference>
<evidence type="ECO:0000313" key="15">
    <source>
        <dbReference type="Proteomes" id="UP000001811"/>
    </source>
</evidence>
<protein>
    <recommendedName>
        <fullName evidence="12">Olfactory receptor</fullName>
    </recommendedName>
</protein>
<evidence type="ECO:0000256" key="7">
    <source>
        <dbReference type="ARBA" id="ARBA00023040"/>
    </source>
</evidence>
<keyword evidence="5 12" id="KW-0552">Olfaction</keyword>
<dbReference type="InterPro" id="IPR000276">
    <property type="entry name" value="GPCR_Rhodpsn"/>
</dbReference>
<keyword evidence="6 12" id="KW-1133">Transmembrane helix</keyword>
<dbReference type="PANTHER" id="PTHR26453">
    <property type="entry name" value="OLFACTORY RECEPTOR"/>
    <property type="match status" value="1"/>
</dbReference>
<dbReference type="GO" id="GO:0005886">
    <property type="term" value="C:plasma membrane"/>
    <property type="evidence" value="ECO:0007669"/>
    <property type="project" value="UniProtKB-SubCell"/>
</dbReference>
<dbReference type="RefSeq" id="XP_017195622.1">
    <property type="nucleotide sequence ID" value="XM_017340133.3"/>
</dbReference>
<dbReference type="GO" id="GO:0004930">
    <property type="term" value="F:G protein-coupled receptor activity"/>
    <property type="evidence" value="ECO:0007669"/>
    <property type="project" value="UniProtKB-KW"/>
</dbReference>
<evidence type="ECO:0000256" key="10">
    <source>
        <dbReference type="ARBA" id="ARBA00023224"/>
    </source>
</evidence>
<dbReference type="Proteomes" id="UP000001811">
    <property type="component" value="Unplaced"/>
</dbReference>
<dbReference type="PRINTS" id="PR00237">
    <property type="entry name" value="GPCRRHODOPSN"/>
</dbReference>
<evidence type="ECO:0000256" key="1">
    <source>
        <dbReference type="ARBA" id="ARBA00004651"/>
    </source>
</evidence>
<evidence type="ECO:0000256" key="12">
    <source>
        <dbReference type="RuleBase" id="RU363047"/>
    </source>
</evidence>
<dbReference type="FunCoup" id="G1TQM7">
    <property type="interactions" value="183"/>
</dbReference>